<dbReference type="SUPFAM" id="SSF56801">
    <property type="entry name" value="Acetyl-CoA synthetase-like"/>
    <property type="match status" value="1"/>
</dbReference>
<dbReference type="GO" id="GO:0090433">
    <property type="term" value="F:palmitoyl-CoA ligase activity"/>
    <property type="evidence" value="ECO:0007669"/>
    <property type="project" value="TreeGrafter"/>
</dbReference>
<dbReference type="EC" id="6.2.1.3" evidence="6"/>
<dbReference type="Gene3D" id="3.40.50.12780">
    <property type="entry name" value="N-terminal domain of ligase-like"/>
    <property type="match status" value="1"/>
</dbReference>
<dbReference type="OrthoDB" id="1700726at2759"/>
<dbReference type="GO" id="GO:0005524">
    <property type="term" value="F:ATP binding"/>
    <property type="evidence" value="ECO:0007669"/>
    <property type="project" value="UniProtKB-KW"/>
</dbReference>
<evidence type="ECO:0000256" key="7">
    <source>
        <dbReference type="ARBA" id="ARBA00036813"/>
    </source>
</evidence>
<comment type="catalytic activity">
    <reaction evidence="7">
        <text>a long-chain fatty acid + ATP + CoA = a long-chain fatty acyl-CoA + AMP + diphosphate</text>
        <dbReference type="Rhea" id="RHEA:15421"/>
        <dbReference type="ChEBI" id="CHEBI:30616"/>
        <dbReference type="ChEBI" id="CHEBI:33019"/>
        <dbReference type="ChEBI" id="CHEBI:57287"/>
        <dbReference type="ChEBI" id="CHEBI:57560"/>
        <dbReference type="ChEBI" id="CHEBI:83139"/>
        <dbReference type="ChEBI" id="CHEBI:456215"/>
        <dbReference type="EC" id="6.2.1.3"/>
    </reaction>
</comment>
<comment type="similarity">
    <text evidence="1">Belongs to the ATP-dependent AMP-binding enzyme family.</text>
</comment>
<keyword evidence="8" id="KW-1133">Transmembrane helix</keyword>
<dbReference type="PROSITE" id="PS00455">
    <property type="entry name" value="AMP_BINDING"/>
    <property type="match status" value="1"/>
</dbReference>
<reference evidence="10 11" key="1">
    <citation type="submission" date="2013-11" db="EMBL/GenBank/DDBJ databases">
        <title>Genome sequencing of Stegodyphus mimosarum.</title>
        <authorList>
            <person name="Bechsgaard J."/>
        </authorList>
    </citation>
    <scope>NUCLEOTIDE SEQUENCE [LARGE SCALE GENOMIC DNA]</scope>
</reference>
<feature type="non-terminal residue" evidence="10">
    <location>
        <position position="717"/>
    </location>
</feature>
<dbReference type="STRING" id="407821.A0A087UN42"/>
<name>A0A087UN42_STEMI</name>
<evidence type="ECO:0000256" key="3">
    <source>
        <dbReference type="ARBA" id="ARBA00022741"/>
    </source>
</evidence>
<protein>
    <recommendedName>
        <fullName evidence="6">long-chain-fatty-acid--CoA ligase</fullName>
        <ecNumber evidence="6">6.2.1.3</ecNumber>
    </recommendedName>
</protein>
<keyword evidence="2 10" id="KW-0436">Ligase</keyword>
<sequence>MHLEGWRAKLAVWVIKFLVLVYDILSFPIYFFTDKPWNRWKLEKIIWSKLEDDLDPYSCYIRQTYHPQTSEENGVETMGELFERAVAKYSRKNCYGVREVLGEEEEQLKSGKLFRKLRLGEFKWLSYNDVKERVDQISKGLLLLGIQSRQPVVLLAETRVEFILTAQACFSVNIPVVTLYATLGEDGLIHGITETEVTHIITSVELLPKLKSILHRVPAVTHIIYMEGLSSPSTENLPSSVKLISFSQMEENGKTLSDVKYTPAVADDLAIIMYTSGSTGVPKGVMMTHRNVVTTVKGLNGVLKHSSLQLRESDVYIAYLPAAHILELASECYLTSVGVQVGFSSPQTLTDFSTGVKAGAKGDLKILKPTLMVSVPLMLDRIRKSILHLAGREGTFSRLMFDFAVSYKKFWSEKGFRTPKLDKKLLKTYHDFMGGNLRVIMCGSAPLSPDTQSFIRCCLNVPVLQGYGLTETSASATVMDYDDFSNGRVGAPLTTCKLRLVDWKEGSYFVTDKPNPRGEIVLGGDCLTLGYFKNAVQTKEAFKTENGVRWFYTGDIGEVFPNGTLKIIDRKKDLVKLQFGEYVALGKVEAELKTCPLIENICVFGNGLQTYLVAIVIPSQPHLKSLARELGKDHLSFKEMCSDPEITAKATERIKSYGKKCHLIGAEVPKKIKLCCDEWTPESGLVTAAFKLRRKFIEKHYEDIINSMYTKNEPNSM</sequence>
<keyword evidence="11" id="KW-1185">Reference proteome</keyword>
<keyword evidence="4" id="KW-0276">Fatty acid metabolism</keyword>
<dbReference type="PANTHER" id="PTHR43272:SF83">
    <property type="entry name" value="ACYL-COA SYNTHETASE LONG-CHAIN, ISOFORM J"/>
    <property type="match status" value="1"/>
</dbReference>
<evidence type="ECO:0000256" key="5">
    <source>
        <dbReference type="ARBA" id="ARBA00022840"/>
    </source>
</evidence>
<evidence type="ECO:0000256" key="1">
    <source>
        <dbReference type="ARBA" id="ARBA00006432"/>
    </source>
</evidence>
<keyword evidence="5" id="KW-0067">ATP-binding</keyword>
<dbReference type="EMBL" id="KK120660">
    <property type="protein sequence ID" value="KFM78781.1"/>
    <property type="molecule type" value="Genomic_DNA"/>
</dbReference>
<dbReference type="PANTHER" id="PTHR43272">
    <property type="entry name" value="LONG-CHAIN-FATTY-ACID--COA LIGASE"/>
    <property type="match status" value="1"/>
</dbReference>
<feature type="domain" description="AMP-dependent synthetase/ligase" evidence="9">
    <location>
        <begin position="120"/>
        <end position="532"/>
    </location>
</feature>
<organism evidence="10 11">
    <name type="scientific">Stegodyphus mimosarum</name>
    <name type="common">African social velvet spider</name>
    <dbReference type="NCBI Taxonomy" id="407821"/>
    <lineage>
        <taxon>Eukaryota</taxon>
        <taxon>Metazoa</taxon>
        <taxon>Ecdysozoa</taxon>
        <taxon>Arthropoda</taxon>
        <taxon>Chelicerata</taxon>
        <taxon>Arachnida</taxon>
        <taxon>Araneae</taxon>
        <taxon>Araneomorphae</taxon>
        <taxon>Entelegynae</taxon>
        <taxon>Eresoidea</taxon>
        <taxon>Eresidae</taxon>
        <taxon>Stegodyphus</taxon>
    </lineage>
</organism>
<dbReference type="GO" id="GO:0030182">
    <property type="term" value="P:neuron differentiation"/>
    <property type="evidence" value="ECO:0007669"/>
    <property type="project" value="TreeGrafter"/>
</dbReference>
<dbReference type="GO" id="GO:0005886">
    <property type="term" value="C:plasma membrane"/>
    <property type="evidence" value="ECO:0007669"/>
    <property type="project" value="TreeGrafter"/>
</dbReference>
<dbReference type="InterPro" id="IPR000873">
    <property type="entry name" value="AMP-dep_synth/lig_dom"/>
</dbReference>
<dbReference type="InterPro" id="IPR042099">
    <property type="entry name" value="ANL_N_sf"/>
</dbReference>
<dbReference type="GO" id="GO:0005783">
    <property type="term" value="C:endoplasmic reticulum"/>
    <property type="evidence" value="ECO:0007669"/>
    <property type="project" value="TreeGrafter"/>
</dbReference>
<dbReference type="InterPro" id="IPR020845">
    <property type="entry name" value="AMP-binding_CS"/>
</dbReference>
<feature type="transmembrane region" description="Helical" evidence="8">
    <location>
        <begin position="12"/>
        <end position="32"/>
    </location>
</feature>
<evidence type="ECO:0000256" key="4">
    <source>
        <dbReference type="ARBA" id="ARBA00022832"/>
    </source>
</evidence>
<evidence type="ECO:0000256" key="6">
    <source>
        <dbReference type="ARBA" id="ARBA00026121"/>
    </source>
</evidence>
<keyword evidence="3" id="KW-0547">Nucleotide-binding</keyword>
<evidence type="ECO:0000259" key="9">
    <source>
        <dbReference type="Pfam" id="PF00501"/>
    </source>
</evidence>
<keyword evidence="8" id="KW-0812">Transmembrane</keyword>
<evidence type="ECO:0000256" key="2">
    <source>
        <dbReference type="ARBA" id="ARBA00022598"/>
    </source>
</evidence>
<proteinExistence type="inferred from homology"/>
<dbReference type="OMA" id="RWEPVFH"/>
<dbReference type="Pfam" id="PF00501">
    <property type="entry name" value="AMP-binding"/>
    <property type="match status" value="1"/>
</dbReference>
<dbReference type="GO" id="GO:0005811">
    <property type="term" value="C:lipid droplet"/>
    <property type="evidence" value="ECO:0007669"/>
    <property type="project" value="TreeGrafter"/>
</dbReference>
<evidence type="ECO:0000313" key="11">
    <source>
        <dbReference type="Proteomes" id="UP000054359"/>
    </source>
</evidence>
<evidence type="ECO:0000313" key="10">
    <source>
        <dbReference type="EMBL" id="KFM78781.1"/>
    </source>
</evidence>
<gene>
    <name evidence="10" type="ORF">X975_16205</name>
</gene>
<keyword evidence="4" id="KW-0443">Lipid metabolism</keyword>
<dbReference type="AlphaFoldDB" id="A0A087UN42"/>
<accession>A0A087UN42</accession>
<dbReference type="Proteomes" id="UP000054359">
    <property type="component" value="Unassembled WGS sequence"/>
</dbReference>
<keyword evidence="8" id="KW-0472">Membrane</keyword>
<dbReference type="GO" id="GO:0035336">
    <property type="term" value="P:long-chain fatty-acyl-CoA metabolic process"/>
    <property type="evidence" value="ECO:0007669"/>
    <property type="project" value="TreeGrafter"/>
</dbReference>
<evidence type="ECO:0000256" key="8">
    <source>
        <dbReference type="SAM" id="Phobius"/>
    </source>
</evidence>